<evidence type="ECO:0000259" key="5">
    <source>
        <dbReference type="SMART" id="SM00382"/>
    </source>
</evidence>
<dbReference type="SUPFAM" id="SSF52540">
    <property type="entry name" value="P-loop containing nucleoside triphosphate hydrolases"/>
    <property type="match status" value="2"/>
</dbReference>
<dbReference type="InterPro" id="IPR010994">
    <property type="entry name" value="RuvA_2-like"/>
</dbReference>
<keyword evidence="3" id="KW-0347">Helicase</keyword>
<dbReference type="PANTHER" id="PTHR43788">
    <property type="entry name" value="DNA2/NAM7 HELICASE FAMILY MEMBER"/>
    <property type="match status" value="1"/>
</dbReference>
<name>A0A178MLC9_9PROT</name>
<keyword evidence="3" id="KW-0238">DNA-binding</keyword>
<dbReference type="Pfam" id="PF13538">
    <property type="entry name" value="UvrD_C_2"/>
    <property type="match status" value="1"/>
</dbReference>
<dbReference type="SMART" id="SM00278">
    <property type="entry name" value="HhH1"/>
    <property type="match status" value="2"/>
</dbReference>
<dbReference type="Proteomes" id="UP000078428">
    <property type="component" value="Unassembled WGS sequence"/>
</dbReference>
<dbReference type="Pfam" id="PF23139">
    <property type="entry name" value="OB_YrrC"/>
    <property type="match status" value="1"/>
</dbReference>
<dbReference type="Pfam" id="PF14490">
    <property type="entry name" value="HHH_RecD2"/>
    <property type="match status" value="1"/>
</dbReference>
<proteinExistence type="inferred from homology"/>
<keyword evidence="3" id="KW-0413">Isomerase</keyword>
<dbReference type="InterPro" id="IPR027417">
    <property type="entry name" value="P-loop_NTPase"/>
</dbReference>
<dbReference type="GO" id="GO:0017116">
    <property type="term" value="F:single-stranded DNA helicase activity"/>
    <property type="evidence" value="ECO:0007669"/>
    <property type="project" value="TreeGrafter"/>
</dbReference>
<organism evidence="6 7">
    <name type="scientific">Paramagnetospirillum marisnigri</name>
    <dbReference type="NCBI Taxonomy" id="1285242"/>
    <lineage>
        <taxon>Bacteria</taxon>
        <taxon>Pseudomonadati</taxon>
        <taxon>Pseudomonadota</taxon>
        <taxon>Alphaproteobacteria</taxon>
        <taxon>Rhodospirillales</taxon>
        <taxon>Magnetospirillaceae</taxon>
        <taxon>Paramagnetospirillum</taxon>
    </lineage>
</organism>
<dbReference type="CDD" id="cd18809">
    <property type="entry name" value="SF1_C_RecD"/>
    <property type="match status" value="1"/>
</dbReference>
<dbReference type="Pfam" id="PF18335">
    <property type="entry name" value="SH3_13"/>
    <property type="match status" value="1"/>
</dbReference>
<dbReference type="Gene3D" id="2.30.30.940">
    <property type="match status" value="1"/>
</dbReference>
<gene>
    <name evidence="3" type="primary">recD2</name>
    <name evidence="6" type="ORF">A6A04_19495</name>
</gene>
<comment type="caution">
    <text evidence="6">The sequence shown here is derived from an EMBL/GenBank/DDBJ whole genome shotgun (WGS) entry which is preliminary data.</text>
</comment>
<accession>A0A178MLC9</accession>
<dbReference type="Pfam" id="PF14520">
    <property type="entry name" value="HHH_5"/>
    <property type="match status" value="1"/>
</dbReference>
<evidence type="ECO:0000256" key="3">
    <source>
        <dbReference type="HAMAP-Rule" id="MF_01488"/>
    </source>
</evidence>
<dbReference type="InterPro" id="IPR029493">
    <property type="entry name" value="RecD2-like_HHH"/>
</dbReference>
<comment type="similarity">
    <text evidence="3">Belongs to the RecD family. RecD2 subfamily.</text>
</comment>
<keyword evidence="2 3" id="KW-0067">ATP-binding</keyword>
<keyword evidence="1 3" id="KW-0547">Nucleotide-binding</keyword>
<dbReference type="InterPro" id="IPR003583">
    <property type="entry name" value="Hlx-hairpin-Hlx_DNA-bd_motif"/>
</dbReference>
<evidence type="ECO:0000259" key="4">
    <source>
        <dbReference type="SMART" id="SM00278"/>
    </source>
</evidence>
<evidence type="ECO:0000256" key="1">
    <source>
        <dbReference type="ARBA" id="ARBA00022741"/>
    </source>
</evidence>
<dbReference type="HAMAP" id="MF_01488">
    <property type="entry name" value="RecD2"/>
    <property type="match status" value="1"/>
</dbReference>
<feature type="domain" description="Helix-hairpin-helix DNA-binding motif class 1" evidence="4">
    <location>
        <begin position="190"/>
        <end position="209"/>
    </location>
</feature>
<evidence type="ECO:0000256" key="2">
    <source>
        <dbReference type="ARBA" id="ARBA00022840"/>
    </source>
</evidence>
<dbReference type="STRING" id="1285242.A6A04_19495"/>
<keyword evidence="7" id="KW-1185">Reference proteome</keyword>
<feature type="domain" description="AAA+ ATPase" evidence="5">
    <location>
        <begin position="342"/>
        <end position="483"/>
    </location>
</feature>
<dbReference type="GO" id="GO:0003677">
    <property type="term" value="F:DNA binding"/>
    <property type="evidence" value="ECO:0007669"/>
    <property type="project" value="UniProtKB-UniRule"/>
</dbReference>
<comment type="catalytic activity">
    <reaction evidence="3">
        <text>ATP + H2O = ADP + phosphate + H(+)</text>
        <dbReference type="Rhea" id="RHEA:13065"/>
        <dbReference type="ChEBI" id="CHEBI:15377"/>
        <dbReference type="ChEBI" id="CHEBI:15378"/>
        <dbReference type="ChEBI" id="CHEBI:30616"/>
        <dbReference type="ChEBI" id="CHEBI:43474"/>
        <dbReference type="ChEBI" id="CHEBI:456216"/>
        <dbReference type="EC" id="5.6.2.3"/>
    </reaction>
</comment>
<dbReference type="InterPro" id="IPR006345">
    <property type="entry name" value="RecD2"/>
</dbReference>
<dbReference type="GO" id="GO:0006281">
    <property type="term" value="P:DNA repair"/>
    <property type="evidence" value="ECO:0007669"/>
    <property type="project" value="InterPro"/>
</dbReference>
<dbReference type="Gene3D" id="1.10.10.2220">
    <property type="match status" value="1"/>
</dbReference>
<evidence type="ECO:0000313" key="6">
    <source>
        <dbReference type="EMBL" id="OAN49419.1"/>
    </source>
</evidence>
<dbReference type="InterPro" id="IPR027785">
    <property type="entry name" value="UvrD-like_helicase_C"/>
</dbReference>
<dbReference type="GO" id="GO:0005524">
    <property type="term" value="F:ATP binding"/>
    <property type="evidence" value="ECO:0007669"/>
    <property type="project" value="UniProtKB-UniRule"/>
</dbReference>
<dbReference type="NCBIfam" id="TIGR01448">
    <property type="entry name" value="recD_rel"/>
    <property type="match status" value="1"/>
</dbReference>
<feature type="domain" description="Helix-hairpin-helix DNA-binding motif class 1" evidence="4">
    <location>
        <begin position="126"/>
        <end position="145"/>
    </location>
</feature>
<dbReference type="PANTHER" id="PTHR43788:SF6">
    <property type="entry name" value="DNA HELICASE B"/>
    <property type="match status" value="1"/>
</dbReference>
<dbReference type="Gene3D" id="1.10.150.20">
    <property type="entry name" value="5' to 3' exonuclease, C-terminal subdomain"/>
    <property type="match status" value="1"/>
</dbReference>
<dbReference type="InterPro" id="IPR050534">
    <property type="entry name" value="Coronavir_polyprotein_1ab"/>
</dbReference>
<evidence type="ECO:0000313" key="7">
    <source>
        <dbReference type="Proteomes" id="UP000078428"/>
    </source>
</evidence>
<dbReference type="AlphaFoldDB" id="A0A178MLC9"/>
<dbReference type="SMART" id="SM00382">
    <property type="entry name" value="AAA"/>
    <property type="match status" value="1"/>
</dbReference>
<dbReference type="EMBL" id="LWQT01000064">
    <property type="protein sequence ID" value="OAN49419.1"/>
    <property type="molecule type" value="Genomic_DNA"/>
</dbReference>
<dbReference type="InterPro" id="IPR055446">
    <property type="entry name" value="RecD2_N_OB"/>
</dbReference>
<dbReference type="EC" id="5.6.2.3" evidence="3"/>
<dbReference type="GO" id="GO:0006310">
    <property type="term" value="P:DNA recombination"/>
    <property type="evidence" value="ECO:0007669"/>
    <property type="project" value="InterPro"/>
</dbReference>
<dbReference type="GO" id="GO:0009338">
    <property type="term" value="C:exodeoxyribonuclease V complex"/>
    <property type="evidence" value="ECO:0007669"/>
    <property type="project" value="TreeGrafter"/>
</dbReference>
<dbReference type="GO" id="GO:0016887">
    <property type="term" value="F:ATP hydrolysis activity"/>
    <property type="evidence" value="ECO:0007669"/>
    <property type="project" value="RHEA"/>
</dbReference>
<dbReference type="SUPFAM" id="SSF47781">
    <property type="entry name" value="RuvA domain 2-like"/>
    <property type="match status" value="1"/>
</dbReference>
<dbReference type="InterPro" id="IPR003593">
    <property type="entry name" value="AAA+_ATPase"/>
</dbReference>
<reference evidence="6 7" key="1">
    <citation type="submission" date="2016-04" db="EMBL/GenBank/DDBJ databases">
        <title>Draft genome sequence of freshwater magnetotactic bacteria Magnetospirillum marisnigri SP-1 and Magnetospirillum moscoviense BB-1.</title>
        <authorList>
            <person name="Koziaeva V."/>
            <person name="Dziuba M.V."/>
            <person name="Ivanov T.M."/>
            <person name="Kuznetsov B."/>
            <person name="Grouzdev D.S."/>
        </authorList>
    </citation>
    <scope>NUCLEOTIDE SEQUENCE [LARGE SCALE GENOMIC DNA]</scope>
    <source>
        <strain evidence="6 7">SP-1</strain>
    </source>
</reference>
<comment type="function">
    <text evidence="3">DNA-dependent ATPase and ATP-dependent 5'-3' DNA helicase. Has no activity on blunt DNA or DNA with 3'-overhangs, requires at least 10 bases of 5'-ssDNA for helicase activity.</text>
</comment>
<dbReference type="InterPro" id="IPR041451">
    <property type="entry name" value="RecD2_SH13"/>
</dbReference>
<dbReference type="OrthoDB" id="1826980at2"/>
<sequence>MPRVEVDAKEALAGLVERVTFHSPETGFCVLRIKARGQRDLVTVIGSAATIQPGEYVHASGHWDNHRDHGLQFKAAFLKVTPPTSLDGIERYLGSGMIKGIGPVYGKKLVKAFGEAVFDVIEQSPDKLREVEGIGPVRAKRIAAGWAEQKAIREIMLFLQSHGVSTARAVRIYKTYGTEAVPLVSENPYRLAKDIRGIGFRTADQIAEKLGIEKTSMIRARAGLSYALMEAVGNGHCALPEDDLLALAEQLLEIPQPLLTEALDLELRAGNITNDTIGDRHCVFLPHLWHAEQAIASRLKALATGAPPWPTIDPDKAIPWVEAKLGVTLADSQRVAVGVALSSKVMVITGGPGVGKTTLVNSILRILAAKGGDVALAAPTGRAAKRLSESTGIEAKTIHRLLEFDPTSGGFKRSEEMPLECDLLVIDETSMVDVPLMASLLKSVPGHAAVMIVGDVDQLPSVGPGQVLADIIGSGVVPVAKLTEIFRQAASSKIIINAHKVNKGQMPELAPPPEGVTDFYFVEANEPEDAVPKIVEVVRNRVPRRFGMDPVRDIQVLCPMQRGGVGARSLNVELQKALNPGTPDQPAVERFGYTYRVGDKVMQTENDYDKEVFNGDIGFVTSIDTDATDMVIDFDGREVTYGFGELDEIALCYATTIHKSQGSEYPAVVIPIMTQHYMMLERNLLYTGITRGKRLVVLVGQKKAIGMAVRGVKDRRRWSKLRERLTQGAVGNLS</sequence>
<dbReference type="Gene3D" id="3.40.50.300">
    <property type="entry name" value="P-loop containing nucleotide triphosphate hydrolases"/>
    <property type="match status" value="2"/>
</dbReference>
<dbReference type="GO" id="GO:0043139">
    <property type="term" value="F:5'-3' DNA helicase activity"/>
    <property type="evidence" value="ECO:0007669"/>
    <property type="project" value="UniProtKB-UniRule"/>
</dbReference>
<protein>
    <recommendedName>
        <fullName evidence="3">ATP-dependent RecD2 DNA helicase</fullName>
        <ecNumber evidence="3">5.6.2.3</ecNumber>
    </recommendedName>
    <alternativeName>
        <fullName evidence="3">DNA 5'-3' helicase subunit RecD2</fullName>
    </alternativeName>
</protein>
<keyword evidence="3" id="KW-0378">Hydrolase</keyword>
<dbReference type="CDD" id="cd17933">
    <property type="entry name" value="DEXSc_RecD-like"/>
    <property type="match status" value="1"/>
</dbReference>
<dbReference type="Pfam" id="PF13245">
    <property type="entry name" value="AAA_19"/>
    <property type="match status" value="1"/>
</dbReference>
<feature type="binding site" evidence="3">
    <location>
        <begin position="353"/>
        <end position="357"/>
    </location>
    <ligand>
        <name>ATP</name>
        <dbReference type="ChEBI" id="CHEBI:30616"/>
    </ligand>
</feature>